<evidence type="ECO:0000313" key="3">
    <source>
        <dbReference type="EMBL" id="TPX48115.1"/>
    </source>
</evidence>
<dbReference type="EMBL" id="QEAM01000293">
    <property type="protein sequence ID" value="TPX41973.1"/>
    <property type="molecule type" value="Genomic_DNA"/>
</dbReference>
<dbReference type="AlphaFoldDB" id="A0A507D9Q9"/>
<evidence type="ECO:0000313" key="5">
    <source>
        <dbReference type="Proteomes" id="UP000320475"/>
    </source>
</evidence>
<accession>A0A507D9Q9</accession>
<feature type="chain" id="PRO_5036131034" evidence="1">
    <location>
        <begin position="19"/>
        <end position="151"/>
    </location>
</feature>
<gene>
    <name evidence="2" type="ORF">SeLEV6574_g05825</name>
    <name evidence="3" type="ORF">SeMB42_g03115</name>
</gene>
<keyword evidence="4" id="KW-1185">Reference proteome</keyword>
<reference evidence="4 5" key="1">
    <citation type="journal article" date="2019" name="Sci. Rep.">
        <title>Comparative genomics of chytrid fungi reveal insights into the obligate biotrophic and pathogenic lifestyle of Synchytrium endobioticum.</title>
        <authorList>
            <person name="van de Vossenberg B.T.L.H."/>
            <person name="Warris S."/>
            <person name="Nguyen H.D.T."/>
            <person name="van Gent-Pelzer M.P.E."/>
            <person name="Joly D.L."/>
            <person name="van de Geest H.C."/>
            <person name="Bonants P.J.M."/>
            <person name="Smith D.S."/>
            <person name="Levesque C.A."/>
            <person name="van der Lee T.A.J."/>
        </authorList>
    </citation>
    <scope>NUCLEOTIDE SEQUENCE [LARGE SCALE GENOMIC DNA]</scope>
    <source>
        <strain evidence="2 5">LEV6574</strain>
        <strain evidence="3 4">MB42</strain>
    </source>
</reference>
<protein>
    <submittedName>
        <fullName evidence="3">Uncharacterized protein</fullName>
    </submittedName>
</protein>
<feature type="signal peptide" evidence="1">
    <location>
        <begin position="1"/>
        <end position="18"/>
    </location>
</feature>
<comment type="caution">
    <text evidence="3">The sequence shown here is derived from an EMBL/GenBank/DDBJ whole genome shotgun (WGS) entry which is preliminary data.</text>
</comment>
<dbReference type="EMBL" id="QEAN01000106">
    <property type="protein sequence ID" value="TPX48115.1"/>
    <property type="molecule type" value="Genomic_DNA"/>
</dbReference>
<keyword evidence="1" id="KW-0732">Signal</keyword>
<name>A0A507D9Q9_9FUNG</name>
<sequence>MRVILVILAILWNSCCTAAPHNFANLQTVEALMASIKSLPATISNKDDLVALEKFLKNQGIPFLTWYNQNLKDHLELATASVDALTALQDYMWANTLHIFRLTAADRIPEWRETYVDFLELNKHTRTPDNLDVMMARLAGGSSRTQRISSP</sequence>
<organism evidence="3 4">
    <name type="scientific">Synchytrium endobioticum</name>
    <dbReference type="NCBI Taxonomy" id="286115"/>
    <lineage>
        <taxon>Eukaryota</taxon>
        <taxon>Fungi</taxon>
        <taxon>Fungi incertae sedis</taxon>
        <taxon>Chytridiomycota</taxon>
        <taxon>Chytridiomycota incertae sedis</taxon>
        <taxon>Chytridiomycetes</taxon>
        <taxon>Synchytriales</taxon>
        <taxon>Synchytriaceae</taxon>
        <taxon>Synchytrium</taxon>
    </lineage>
</organism>
<evidence type="ECO:0000313" key="2">
    <source>
        <dbReference type="EMBL" id="TPX41973.1"/>
    </source>
</evidence>
<evidence type="ECO:0000256" key="1">
    <source>
        <dbReference type="SAM" id="SignalP"/>
    </source>
</evidence>
<dbReference type="Proteomes" id="UP000317494">
    <property type="component" value="Unassembled WGS sequence"/>
</dbReference>
<dbReference type="Proteomes" id="UP000320475">
    <property type="component" value="Unassembled WGS sequence"/>
</dbReference>
<evidence type="ECO:0000313" key="4">
    <source>
        <dbReference type="Proteomes" id="UP000317494"/>
    </source>
</evidence>
<proteinExistence type="predicted"/>
<dbReference type="VEuPathDB" id="FungiDB:SeMB42_g03115"/>